<dbReference type="AlphaFoldDB" id="A0AA86MBC5"/>
<evidence type="ECO:0000313" key="1">
    <source>
        <dbReference type="EMBL" id="BET26278.1"/>
    </source>
</evidence>
<evidence type="ECO:0008006" key="3">
    <source>
        <dbReference type="Google" id="ProtNLM"/>
    </source>
</evidence>
<dbReference type="Proteomes" id="UP001329151">
    <property type="component" value="Chromosome"/>
</dbReference>
<dbReference type="SUPFAM" id="SSF160104">
    <property type="entry name" value="Acetoacetate decarboxylase-like"/>
    <property type="match status" value="1"/>
</dbReference>
<accession>A0AA86MBC5</accession>
<protein>
    <recommendedName>
        <fullName evidence="3">Acetoacetate decarboxylase</fullName>
    </recommendedName>
</protein>
<keyword evidence="2" id="KW-1185">Reference proteome</keyword>
<dbReference type="KEGG" id="lto:RGQ30_17790"/>
<dbReference type="PANTHER" id="PTHR40518">
    <property type="entry name" value="ACETOACETATE DECARBOXYLASE"/>
    <property type="match status" value="1"/>
</dbReference>
<evidence type="ECO:0000313" key="2">
    <source>
        <dbReference type="Proteomes" id="UP001329151"/>
    </source>
</evidence>
<dbReference type="InterPro" id="IPR023375">
    <property type="entry name" value="ADC_dom_sf"/>
</dbReference>
<name>A0AA86MBC5_9BURK</name>
<dbReference type="PANTHER" id="PTHR40518:SF1">
    <property type="entry name" value="ACETOACETATE DECARBOXYLASE"/>
    <property type="match status" value="1"/>
</dbReference>
<sequence length="234" mass="25853">MNPVDSISDPSTDEFACFENVPAPWTLHGKGLIVVMRSKAEKLRADLRIPATVRDTLKTPLSVLMYVDYTHSNAGPYKELLYIPGTAQFTGQRRPTISNIVVSSASSVKNGRINWGIPKNLCEFEVAQGPEGVQEISLNQNNLPQFELAYSSRGFQFPIHTSLVPGFMKTLGQHWQGKEFVYSPSAKGKARFAKVHLLKNLGEAFPDLDIGDVVTALEITRFEMTFPVAQVSPA</sequence>
<organism evidence="1 2">
    <name type="scientific">Limnobacter thiooxidans</name>
    <dbReference type="NCBI Taxonomy" id="131080"/>
    <lineage>
        <taxon>Bacteria</taxon>
        <taxon>Pseudomonadati</taxon>
        <taxon>Pseudomonadota</taxon>
        <taxon>Betaproteobacteria</taxon>
        <taxon>Burkholderiales</taxon>
        <taxon>Burkholderiaceae</taxon>
        <taxon>Limnobacter</taxon>
    </lineage>
</organism>
<dbReference type="Gene3D" id="2.40.400.10">
    <property type="entry name" value="Acetoacetate decarboxylase-like"/>
    <property type="match status" value="1"/>
</dbReference>
<dbReference type="EMBL" id="AP028947">
    <property type="protein sequence ID" value="BET26278.1"/>
    <property type="molecule type" value="Genomic_DNA"/>
</dbReference>
<dbReference type="RefSeq" id="WP_130556236.1">
    <property type="nucleotide sequence ID" value="NZ_AP028947.1"/>
</dbReference>
<proteinExistence type="predicted"/>
<reference evidence="1 2" key="1">
    <citation type="submission" date="2023-10" db="EMBL/GenBank/DDBJ databases">
        <title>Complete Genome Sequence of Limnobacter thiooxidans CS-K2T, Isolated from freshwater lake sediments in Bavaria, Germany.</title>
        <authorList>
            <person name="Naruki M."/>
            <person name="Watanabe A."/>
            <person name="Warashina T."/>
            <person name="Morita T."/>
            <person name="Arakawa K."/>
        </authorList>
    </citation>
    <scope>NUCLEOTIDE SEQUENCE [LARGE SCALE GENOMIC DNA]</scope>
    <source>
        <strain evidence="1 2">CS-K2</strain>
    </source>
</reference>
<gene>
    <name evidence="1" type="ORF">RGQ30_17790</name>
</gene>